<dbReference type="InterPro" id="IPR005844">
    <property type="entry name" value="A-D-PHexomutase_a/b/a-I"/>
</dbReference>
<geneLocation type="plasmid" evidence="11 12">
    <name>unnamed1</name>
</geneLocation>
<comment type="cofactor">
    <cofactor evidence="1">
        <name>Mg(2+)</name>
        <dbReference type="ChEBI" id="CHEBI:18420"/>
    </cofactor>
</comment>
<evidence type="ECO:0000313" key="12">
    <source>
        <dbReference type="Proteomes" id="UP000679284"/>
    </source>
</evidence>
<evidence type="ECO:0000256" key="3">
    <source>
        <dbReference type="ARBA" id="ARBA00022553"/>
    </source>
</evidence>
<sequence>MAPTFGTSGLRGLVTDLTDDLVARHVRAFLRVCPQGDRLFVGRDLRPSSPRIARAVMHAAQAAGLDVVPCGAVPTPALAEAAMAAGAGAVMVTGSHIPADRNGLKFYVPGGEITKTDETRILAALAAPTPDTAAEGRELSAPDLETRFVRRYADAFAPDALAGLRIGVYRHSSVARDLLGRALTQLGAEVVELGHSGTFIPVDTEAVEPETRQTLAEWTAAHGLNAIASTDGDGDRPMLTDASGRLVPGDVLGVLTARHLGARVIVTPVSSNDMVRRMGFERVILTRIGSPHVIAGMEEAVAADPAARVAGFEANGGFLLGFAAHPAGPLAPLMTRDSLLPILAPLVAARAAGVDLAALVAALPPCFTAADRLTGIDRDRAAGFLQRLKADPSALLGAGPPVESLDRTDGLRMNLVDGTVLHLRPSGNAPEFRIYVQAASPDAAQGMLARYRPAIAAALD</sequence>
<reference evidence="11" key="1">
    <citation type="submission" date="2020-01" db="EMBL/GenBank/DDBJ databases">
        <authorList>
            <person name="Yang Y."/>
            <person name="Kwon Y.M."/>
        </authorList>
    </citation>
    <scope>NUCLEOTIDE SEQUENCE</scope>
    <source>
        <strain evidence="11">PG104</strain>
        <plasmid evidence="11">unnamed1</plasmid>
    </source>
</reference>
<dbReference type="GO" id="GO:0004615">
    <property type="term" value="F:phosphomannomutase activity"/>
    <property type="evidence" value="ECO:0007669"/>
    <property type="project" value="TreeGrafter"/>
</dbReference>
<name>A0A8J8SM57_9RHOB</name>
<keyword evidence="4 7" id="KW-0479">Metal-binding</keyword>
<feature type="domain" description="Alpha-D-phosphohexomutase alpha/beta/alpha" evidence="8">
    <location>
        <begin position="4"/>
        <end position="126"/>
    </location>
</feature>
<dbReference type="InterPro" id="IPR050060">
    <property type="entry name" value="Phosphoglucosamine_mutase"/>
</dbReference>
<dbReference type="InterPro" id="IPR005846">
    <property type="entry name" value="A-D-PHexomutase_a/b/a-III"/>
</dbReference>
<dbReference type="GO" id="GO:0000287">
    <property type="term" value="F:magnesium ion binding"/>
    <property type="evidence" value="ECO:0007669"/>
    <property type="project" value="InterPro"/>
</dbReference>
<dbReference type="InterPro" id="IPR005845">
    <property type="entry name" value="A-D-PHexomutase_a/b/a-II"/>
</dbReference>
<feature type="domain" description="Alpha-D-phosphohexomutase alpha/beta/alpha" evidence="10">
    <location>
        <begin position="249"/>
        <end position="365"/>
    </location>
</feature>
<dbReference type="Gene3D" id="3.40.120.10">
    <property type="entry name" value="Alpha-D-Glucose-1,6-Bisphosphate, subunit A, domain 3"/>
    <property type="match status" value="3"/>
</dbReference>
<accession>A0A8J8SM57</accession>
<gene>
    <name evidence="11" type="ORF">GR316_11760</name>
</gene>
<evidence type="ECO:0000256" key="1">
    <source>
        <dbReference type="ARBA" id="ARBA00001946"/>
    </source>
</evidence>
<evidence type="ECO:0000256" key="5">
    <source>
        <dbReference type="ARBA" id="ARBA00022842"/>
    </source>
</evidence>
<dbReference type="InterPro" id="IPR016066">
    <property type="entry name" value="A-D-PHexomutase_CS"/>
</dbReference>
<evidence type="ECO:0000256" key="2">
    <source>
        <dbReference type="ARBA" id="ARBA00010231"/>
    </source>
</evidence>
<evidence type="ECO:0000259" key="9">
    <source>
        <dbReference type="Pfam" id="PF02879"/>
    </source>
</evidence>
<dbReference type="SUPFAM" id="SSF53738">
    <property type="entry name" value="Phosphoglucomutase, first 3 domains"/>
    <property type="match status" value="3"/>
</dbReference>
<keyword evidence="5 7" id="KW-0460">Magnesium</keyword>
<keyword evidence="12" id="KW-1185">Reference proteome</keyword>
<dbReference type="PANTHER" id="PTHR42946">
    <property type="entry name" value="PHOSPHOHEXOSE MUTASE"/>
    <property type="match status" value="1"/>
</dbReference>
<keyword evidence="6" id="KW-0413">Isomerase</keyword>
<keyword evidence="3" id="KW-0597">Phosphoprotein</keyword>
<dbReference type="Gene3D" id="3.30.310.50">
    <property type="entry name" value="Alpha-D-phosphohexomutase, C-terminal domain"/>
    <property type="match status" value="1"/>
</dbReference>
<dbReference type="Pfam" id="PF02879">
    <property type="entry name" value="PGM_PMM_II"/>
    <property type="match status" value="1"/>
</dbReference>
<evidence type="ECO:0000256" key="7">
    <source>
        <dbReference type="RuleBase" id="RU004326"/>
    </source>
</evidence>
<dbReference type="RefSeq" id="WP_211785338.1">
    <property type="nucleotide sequence ID" value="NZ_CP047290.1"/>
</dbReference>
<evidence type="ECO:0000259" key="8">
    <source>
        <dbReference type="Pfam" id="PF02878"/>
    </source>
</evidence>
<dbReference type="GO" id="GO:0005975">
    <property type="term" value="P:carbohydrate metabolic process"/>
    <property type="evidence" value="ECO:0007669"/>
    <property type="project" value="InterPro"/>
</dbReference>
<dbReference type="EMBL" id="CP047290">
    <property type="protein sequence ID" value="QUS37061.1"/>
    <property type="molecule type" value="Genomic_DNA"/>
</dbReference>
<feature type="domain" description="Alpha-D-phosphohexomutase alpha/beta/alpha" evidence="9">
    <location>
        <begin position="148"/>
        <end position="244"/>
    </location>
</feature>
<evidence type="ECO:0000259" key="10">
    <source>
        <dbReference type="Pfam" id="PF02880"/>
    </source>
</evidence>
<evidence type="ECO:0000256" key="4">
    <source>
        <dbReference type="ARBA" id="ARBA00022723"/>
    </source>
</evidence>
<dbReference type="PROSITE" id="PS00710">
    <property type="entry name" value="PGM_PMM"/>
    <property type="match status" value="1"/>
</dbReference>
<evidence type="ECO:0000313" key="11">
    <source>
        <dbReference type="EMBL" id="QUS37061.1"/>
    </source>
</evidence>
<dbReference type="AlphaFoldDB" id="A0A8J8SM57"/>
<dbReference type="Proteomes" id="UP000679284">
    <property type="component" value="Plasmid unnamed1"/>
</dbReference>
<dbReference type="CDD" id="cd03088">
    <property type="entry name" value="ManB"/>
    <property type="match status" value="1"/>
</dbReference>
<evidence type="ECO:0000256" key="6">
    <source>
        <dbReference type="ARBA" id="ARBA00023235"/>
    </source>
</evidence>
<keyword evidence="11" id="KW-0614">Plasmid</keyword>
<dbReference type="Pfam" id="PF02878">
    <property type="entry name" value="PGM_PMM_I"/>
    <property type="match status" value="1"/>
</dbReference>
<organism evidence="11 12">
    <name type="scientific">Falsirhodobacter algicola</name>
    <dbReference type="NCBI Taxonomy" id="2692330"/>
    <lineage>
        <taxon>Bacteria</taxon>
        <taxon>Pseudomonadati</taxon>
        <taxon>Pseudomonadota</taxon>
        <taxon>Alphaproteobacteria</taxon>
        <taxon>Rhodobacterales</taxon>
        <taxon>Paracoccaceae</taxon>
        <taxon>Falsirhodobacter</taxon>
    </lineage>
</organism>
<proteinExistence type="inferred from homology"/>
<dbReference type="PANTHER" id="PTHR42946:SF1">
    <property type="entry name" value="PHOSPHOGLUCOMUTASE (ALPHA-D-GLUCOSE-1,6-BISPHOSPHATE-DEPENDENT)"/>
    <property type="match status" value="1"/>
</dbReference>
<dbReference type="Pfam" id="PF02880">
    <property type="entry name" value="PGM_PMM_III"/>
    <property type="match status" value="1"/>
</dbReference>
<dbReference type="InterPro" id="IPR016055">
    <property type="entry name" value="A-D-PHexomutase_a/b/a-I/II/III"/>
</dbReference>
<dbReference type="KEGG" id="fap:GR316_11760"/>
<protein>
    <submittedName>
        <fullName evidence="11">Phosphomannomutase</fullName>
    </submittedName>
</protein>
<comment type="similarity">
    <text evidence="2 7">Belongs to the phosphohexose mutase family.</text>
</comment>
<dbReference type="SUPFAM" id="SSF55957">
    <property type="entry name" value="Phosphoglucomutase, C-terminal domain"/>
    <property type="match status" value="1"/>
</dbReference>
<dbReference type="InterPro" id="IPR036900">
    <property type="entry name" value="A-D-PHexomutase_C_sf"/>
</dbReference>